<comment type="subcellular location">
    <subcellularLocation>
        <location evidence="1">Cell envelope</location>
    </subcellularLocation>
</comment>
<dbReference type="CDD" id="cd14659">
    <property type="entry name" value="Imelysin-like_IPPA"/>
    <property type="match status" value="1"/>
</dbReference>
<evidence type="ECO:0000256" key="3">
    <source>
        <dbReference type="SAM" id="SignalP"/>
    </source>
</evidence>
<keyword evidence="5" id="KW-0449">Lipoprotein</keyword>
<evidence type="ECO:0000313" key="6">
    <source>
        <dbReference type="Proteomes" id="UP000000238"/>
    </source>
</evidence>
<evidence type="ECO:0000256" key="2">
    <source>
        <dbReference type="ARBA" id="ARBA00022729"/>
    </source>
</evidence>
<feature type="signal peptide" evidence="3">
    <location>
        <begin position="1"/>
        <end position="28"/>
    </location>
</feature>
<dbReference type="Gene3D" id="1.20.1420.20">
    <property type="entry name" value="M75 peptidase, HXXE motif"/>
    <property type="match status" value="1"/>
</dbReference>
<dbReference type="InterPro" id="IPR018976">
    <property type="entry name" value="Imelysin-like"/>
</dbReference>
<keyword evidence="6" id="KW-1185">Reference proteome</keyword>
<reference evidence="5 6" key="1">
    <citation type="journal article" date="2005" name="Nucleic Acids Res.">
        <title>Genomic blueprint of Hahella chejuensis, a marine microbe producing an algicidal agent.</title>
        <authorList>
            <person name="Jeong H."/>
            <person name="Yim J.H."/>
            <person name="Lee C."/>
            <person name="Choi S.-H."/>
            <person name="Park Y.K."/>
            <person name="Yoon S.H."/>
            <person name="Hur C.-G."/>
            <person name="Kang H.-Y."/>
            <person name="Kim D."/>
            <person name="Lee H.H."/>
            <person name="Park K.H."/>
            <person name="Park S.-H."/>
            <person name="Park H.-S."/>
            <person name="Lee H.K."/>
            <person name="Oh T.K."/>
            <person name="Kim J.F."/>
        </authorList>
    </citation>
    <scope>NUCLEOTIDE SEQUENCE [LARGE SCALE GENOMIC DNA]</scope>
    <source>
        <strain evidence="5 6">KCTC 2396</strain>
    </source>
</reference>
<dbReference type="Proteomes" id="UP000000238">
    <property type="component" value="Chromosome"/>
</dbReference>
<feature type="domain" description="Imelysin-like" evidence="4">
    <location>
        <begin position="49"/>
        <end position="349"/>
    </location>
</feature>
<dbReference type="KEGG" id="hch:HCH_00181"/>
<dbReference type="eggNOG" id="COG3489">
    <property type="taxonomic scope" value="Bacteria"/>
</dbReference>
<feature type="chain" id="PRO_5004215786" evidence="3">
    <location>
        <begin position="29"/>
        <end position="370"/>
    </location>
</feature>
<dbReference type="InterPro" id="IPR034984">
    <property type="entry name" value="Imelysin-like_IPPA"/>
</dbReference>
<evidence type="ECO:0000256" key="1">
    <source>
        <dbReference type="ARBA" id="ARBA00004196"/>
    </source>
</evidence>
<keyword evidence="2 3" id="KW-0732">Signal</keyword>
<gene>
    <name evidence="5" type="ordered locus">HCH_00181</name>
</gene>
<dbReference type="Pfam" id="PF09375">
    <property type="entry name" value="Peptidase_M75"/>
    <property type="match status" value="1"/>
</dbReference>
<accession>Q2SQH5</accession>
<dbReference type="OrthoDB" id="5729110at2"/>
<name>Q2SQH5_HAHCH</name>
<dbReference type="HOGENOM" id="CLU_061785_0_0_6"/>
<dbReference type="RefSeq" id="WP_011394176.1">
    <property type="nucleotide sequence ID" value="NC_007645.1"/>
</dbReference>
<protein>
    <submittedName>
        <fullName evidence="5">Predicted periplasmic lipoprotein</fullName>
    </submittedName>
</protein>
<proteinExistence type="predicted"/>
<dbReference type="EMBL" id="CP000155">
    <property type="protein sequence ID" value="ABC27099.1"/>
    <property type="molecule type" value="Genomic_DNA"/>
</dbReference>
<organism evidence="5 6">
    <name type="scientific">Hahella chejuensis (strain KCTC 2396)</name>
    <dbReference type="NCBI Taxonomy" id="349521"/>
    <lineage>
        <taxon>Bacteria</taxon>
        <taxon>Pseudomonadati</taxon>
        <taxon>Pseudomonadota</taxon>
        <taxon>Gammaproteobacteria</taxon>
        <taxon>Oceanospirillales</taxon>
        <taxon>Hahellaceae</taxon>
        <taxon>Hahella</taxon>
    </lineage>
</organism>
<dbReference type="GO" id="GO:0030313">
    <property type="term" value="C:cell envelope"/>
    <property type="evidence" value="ECO:0007669"/>
    <property type="project" value="UniProtKB-SubCell"/>
</dbReference>
<dbReference type="AlphaFoldDB" id="Q2SQH5"/>
<dbReference type="InterPro" id="IPR038352">
    <property type="entry name" value="Imelysin_sf"/>
</dbReference>
<dbReference type="STRING" id="349521.HCH_00181"/>
<sequence length="370" mass="40446">MNFRSTSLFRLFSAGVLAASALSLSSGAAAESLEKEYLQILQQARSDIIVPAHAQLSAKVQALKAKTTALCEETNAQSLEHAQQAWREAMQTWMSVSLIQFGPLQEQDRRLRMQSWPIREKLLERAVEALASGSDPLQAAINNGSIAIQGLPAIEYLLFGKNALDKLQSADQGARRCQALTAIASHSVDLATELEKEWKGGFGDNFENPFEADGNLSVPQESVDEYLNGLMTGIQQITANKVATPMGLEGRSAKLKALESFHSRNSIANIRNNLSALRRFYMGGDGYGLDDFLLSRESAAMHKKITGLLDGVDAQLAQIDFALEDAVNDAEKNAKVKKLYEALRQLQAAVEKELFPVIGVTRDFNSEDGD</sequence>
<evidence type="ECO:0000259" key="4">
    <source>
        <dbReference type="Pfam" id="PF09375"/>
    </source>
</evidence>
<evidence type="ECO:0000313" key="5">
    <source>
        <dbReference type="EMBL" id="ABC27099.1"/>
    </source>
</evidence>